<dbReference type="Proteomes" id="UP000324222">
    <property type="component" value="Unassembled WGS sequence"/>
</dbReference>
<organism evidence="2 3">
    <name type="scientific">Portunus trituberculatus</name>
    <name type="common">Swimming crab</name>
    <name type="synonym">Neptunus trituberculatus</name>
    <dbReference type="NCBI Taxonomy" id="210409"/>
    <lineage>
        <taxon>Eukaryota</taxon>
        <taxon>Metazoa</taxon>
        <taxon>Ecdysozoa</taxon>
        <taxon>Arthropoda</taxon>
        <taxon>Crustacea</taxon>
        <taxon>Multicrustacea</taxon>
        <taxon>Malacostraca</taxon>
        <taxon>Eumalacostraca</taxon>
        <taxon>Eucarida</taxon>
        <taxon>Decapoda</taxon>
        <taxon>Pleocyemata</taxon>
        <taxon>Brachyura</taxon>
        <taxon>Eubrachyura</taxon>
        <taxon>Portunoidea</taxon>
        <taxon>Portunidae</taxon>
        <taxon>Portuninae</taxon>
        <taxon>Portunus</taxon>
    </lineage>
</organism>
<evidence type="ECO:0000313" key="3">
    <source>
        <dbReference type="Proteomes" id="UP000324222"/>
    </source>
</evidence>
<protein>
    <submittedName>
        <fullName evidence="2">Uncharacterized protein</fullName>
    </submittedName>
</protein>
<name>A0A5B7J7U2_PORTR</name>
<evidence type="ECO:0000256" key="1">
    <source>
        <dbReference type="SAM" id="MobiDB-lite"/>
    </source>
</evidence>
<comment type="caution">
    <text evidence="2">The sequence shown here is derived from an EMBL/GenBank/DDBJ whole genome shotgun (WGS) entry which is preliminary data.</text>
</comment>
<accession>A0A5B7J7U2</accession>
<dbReference type="EMBL" id="VSRR010096570">
    <property type="protein sequence ID" value="MPC93911.1"/>
    <property type="molecule type" value="Genomic_DNA"/>
</dbReference>
<dbReference type="AlphaFoldDB" id="A0A5B7J7U2"/>
<gene>
    <name evidence="2" type="ORF">E2C01_089058</name>
</gene>
<sequence>MGVEGKRWMMVGVSEDGSEGVAKRKGRKGGQRSREEGKRSWVVKEGRESCCHTC</sequence>
<feature type="region of interest" description="Disordered" evidence="1">
    <location>
        <begin position="1"/>
        <end position="40"/>
    </location>
</feature>
<reference evidence="2 3" key="1">
    <citation type="submission" date="2019-05" db="EMBL/GenBank/DDBJ databases">
        <title>Another draft genome of Portunus trituberculatus and its Hox gene families provides insights of decapod evolution.</title>
        <authorList>
            <person name="Jeong J.-H."/>
            <person name="Song I."/>
            <person name="Kim S."/>
            <person name="Choi T."/>
            <person name="Kim D."/>
            <person name="Ryu S."/>
            <person name="Kim W."/>
        </authorList>
    </citation>
    <scope>NUCLEOTIDE SEQUENCE [LARGE SCALE GENOMIC DNA]</scope>
    <source>
        <tissue evidence="2">Muscle</tissue>
    </source>
</reference>
<keyword evidence="3" id="KW-1185">Reference proteome</keyword>
<proteinExistence type="predicted"/>
<evidence type="ECO:0000313" key="2">
    <source>
        <dbReference type="EMBL" id="MPC93911.1"/>
    </source>
</evidence>